<gene>
    <name evidence="1" type="ORF">EI97DRAFT_489591</name>
</gene>
<sequence>MNQLARKERIHCGREYGGYTVSSKVDYNAVEKLCKVCIQHLLALQPVKMMQVSLHFPTWIQELSYSLFLYPSVSIEYFEIVTQQAQFYPSFGWDVSNPNALRHVGCGFGCSSMRLPTTVPKKISTQLPRPGNTATTDLAMDCLFSRDLESVSKNHPTLLSRILRNHFLQGADTDEPESDTGYLHLPSTRHMVTSLAALEIIAAARPHVAPEPTFRDVACPSRDMSTSNCPLLPPTIDGTIG</sequence>
<reference evidence="1" key="1">
    <citation type="journal article" date="2020" name="Stud. Mycol.">
        <title>101 Dothideomycetes genomes: a test case for predicting lifestyles and emergence of pathogens.</title>
        <authorList>
            <person name="Haridas S."/>
            <person name="Albert R."/>
            <person name="Binder M."/>
            <person name="Bloem J."/>
            <person name="Labutti K."/>
            <person name="Salamov A."/>
            <person name="Andreopoulos B."/>
            <person name="Baker S."/>
            <person name="Barry K."/>
            <person name="Bills G."/>
            <person name="Bluhm B."/>
            <person name="Cannon C."/>
            <person name="Castanera R."/>
            <person name="Culley D."/>
            <person name="Daum C."/>
            <person name="Ezra D."/>
            <person name="Gonzalez J."/>
            <person name="Henrissat B."/>
            <person name="Kuo A."/>
            <person name="Liang C."/>
            <person name="Lipzen A."/>
            <person name="Lutzoni F."/>
            <person name="Magnuson J."/>
            <person name="Mondo S."/>
            <person name="Nolan M."/>
            <person name="Ohm R."/>
            <person name="Pangilinan J."/>
            <person name="Park H.-J."/>
            <person name="Ramirez L."/>
            <person name="Alfaro M."/>
            <person name="Sun H."/>
            <person name="Tritt A."/>
            <person name="Yoshinaga Y."/>
            <person name="Zwiers L.-H."/>
            <person name="Turgeon B."/>
            <person name="Goodwin S."/>
            <person name="Spatafora J."/>
            <person name="Crous P."/>
            <person name="Grigoriev I."/>
        </authorList>
    </citation>
    <scope>NUCLEOTIDE SEQUENCE</scope>
    <source>
        <strain evidence="1">CBS 379.55</strain>
    </source>
</reference>
<dbReference type="AlphaFoldDB" id="A0A6A6JLB9"/>
<name>A0A6A6JLB9_WESOR</name>
<evidence type="ECO:0000313" key="1">
    <source>
        <dbReference type="EMBL" id="KAF2277025.1"/>
    </source>
</evidence>
<dbReference type="EMBL" id="ML986491">
    <property type="protein sequence ID" value="KAF2277025.1"/>
    <property type="molecule type" value="Genomic_DNA"/>
</dbReference>
<evidence type="ECO:0000313" key="2">
    <source>
        <dbReference type="Proteomes" id="UP000800097"/>
    </source>
</evidence>
<dbReference type="GeneID" id="54555399"/>
<protein>
    <submittedName>
        <fullName evidence="1">Uncharacterized protein</fullName>
    </submittedName>
</protein>
<proteinExistence type="predicted"/>
<organism evidence="1 2">
    <name type="scientific">Westerdykella ornata</name>
    <dbReference type="NCBI Taxonomy" id="318751"/>
    <lineage>
        <taxon>Eukaryota</taxon>
        <taxon>Fungi</taxon>
        <taxon>Dikarya</taxon>
        <taxon>Ascomycota</taxon>
        <taxon>Pezizomycotina</taxon>
        <taxon>Dothideomycetes</taxon>
        <taxon>Pleosporomycetidae</taxon>
        <taxon>Pleosporales</taxon>
        <taxon>Sporormiaceae</taxon>
        <taxon>Westerdykella</taxon>
    </lineage>
</organism>
<accession>A0A6A6JLB9</accession>
<dbReference type="Proteomes" id="UP000800097">
    <property type="component" value="Unassembled WGS sequence"/>
</dbReference>
<keyword evidence="2" id="KW-1185">Reference proteome</keyword>
<dbReference type="RefSeq" id="XP_033654564.1">
    <property type="nucleotide sequence ID" value="XM_033802224.1"/>
</dbReference>